<keyword evidence="1" id="KW-0732">Signal</keyword>
<feature type="signal peptide" evidence="1">
    <location>
        <begin position="1"/>
        <end position="24"/>
    </location>
</feature>
<dbReference type="Proteomes" id="UP000184063">
    <property type="component" value="Unassembled WGS sequence"/>
</dbReference>
<dbReference type="EMBL" id="KV878250">
    <property type="protein sequence ID" value="OJZ81414.1"/>
    <property type="molecule type" value="Genomic_DNA"/>
</dbReference>
<gene>
    <name evidence="2" type="ORF">ASPFODRAFT_371835</name>
</gene>
<evidence type="ECO:0008006" key="4">
    <source>
        <dbReference type="Google" id="ProtNLM"/>
    </source>
</evidence>
<dbReference type="VEuPathDB" id="FungiDB:ASPFODRAFT_371835"/>
<proteinExistence type="predicted"/>
<name>A0A1M3T3S4_ASPLC</name>
<accession>A0A1M3T3S4</accession>
<protein>
    <recommendedName>
        <fullName evidence="4">Secreted protein</fullName>
    </recommendedName>
</protein>
<dbReference type="AlphaFoldDB" id="A0A1M3T3S4"/>
<evidence type="ECO:0000313" key="2">
    <source>
        <dbReference type="EMBL" id="OJZ81414.1"/>
    </source>
</evidence>
<organism evidence="2 3">
    <name type="scientific">Aspergillus luchuensis (strain CBS 106.47)</name>
    <dbReference type="NCBI Taxonomy" id="1137211"/>
    <lineage>
        <taxon>Eukaryota</taxon>
        <taxon>Fungi</taxon>
        <taxon>Dikarya</taxon>
        <taxon>Ascomycota</taxon>
        <taxon>Pezizomycotina</taxon>
        <taxon>Eurotiomycetes</taxon>
        <taxon>Eurotiomycetidae</taxon>
        <taxon>Eurotiales</taxon>
        <taxon>Aspergillaceae</taxon>
        <taxon>Aspergillus</taxon>
        <taxon>Aspergillus subgen. Circumdati</taxon>
    </lineage>
</organism>
<evidence type="ECO:0000256" key="1">
    <source>
        <dbReference type="SAM" id="SignalP"/>
    </source>
</evidence>
<reference evidence="3" key="1">
    <citation type="journal article" date="2017" name="Genome Biol.">
        <title>Comparative genomics reveals high biological diversity and specific adaptations in the industrially and medically important fungal genus Aspergillus.</title>
        <authorList>
            <person name="de Vries R.P."/>
            <person name="Riley R."/>
            <person name="Wiebenga A."/>
            <person name="Aguilar-Osorio G."/>
            <person name="Amillis S."/>
            <person name="Uchima C.A."/>
            <person name="Anderluh G."/>
            <person name="Asadollahi M."/>
            <person name="Askin M."/>
            <person name="Barry K."/>
            <person name="Battaglia E."/>
            <person name="Bayram O."/>
            <person name="Benocci T."/>
            <person name="Braus-Stromeyer S.A."/>
            <person name="Caldana C."/>
            <person name="Canovas D."/>
            <person name="Cerqueira G.C."/>
            <person name="Chen F."/>
            <person name="Chen W."/>
            <person name="Choi C."/>
            <person name="Clum A."/>
            <person name="Dos Santos R.A."/>
            <person name="Damasio A.R."/>
            <person name="Diallinas G."/>
            <person name="Emri T."/>
            <person name="Fekete E."/>
            <person name="Flipphi M."/>
            <person name="Freyberg S."/>
            <person name="Gallo A."/>
            <person name="Gournas C."/>
            <person name="Habgood R."/>
            <person name="Hainaut M."/>
            <person name="Harispe M.L."/>
            <person name="Henrissat B."/>
            <person name="Hilden K.S."/>
            <person name="Hope R."/>
            <person name="Hossain A."/>
            <person name="Karabika E."/>
            <person name="Karaffa L."/>
            <person name="Karanyi Z."/>
            <person name="Krasevec N."/>
            <person name="Kuo A."/>
            <person name="Kusch H."/>
            <person name="LaButti K."/>
            <person name="Lagendijk E.L."/>
            <person name="Lapidus A."/>
            <person name="Levasseur A."/>
            <person name="Lindquist E."/>
            <person name="Lipzen A."/>
            <person name="Logrieco A.F."/>
            <person name="MacCabe A."/>
            <person name="Maekelae M.R."/>
            <person name="Malavazi I."/>
            <person name="Melin P."/>
            <person name="Meyer V."/>
            <person name="Mielnichuk N."/>
            <person name="Miskei M."/>
            <person name="Molnar A.P."/>
            <person name="Mule G."/>
            <person name="Ngan C.Y."/>
            <person name="Orejas M."/>
            <person name="Orosz E."/>
            <person name="Ouedraogo J.P."/>
            <person name="Overkamp K.M."/>
            <person name="Park H.-S."/>
            <person name="Perrone G."/>
            <person name="Piumi F."/>
            <person name="Punt P.J."/>
            <person name="Ram A.F."/>
            <person name="Ramon A."/>
            <person name="Rauscher S."/>
            <person name="Record E."/>
            <person name="Riano-Pachon D.M."/>
            <person name="Robert V."/>
            <person name="Roehrig J."/>
            <person name="Ruller R."/>
            <person name="Salamov A."/>
            <person name="Salih N.S."/>
            <person name="Samson R.A."/>
            <person name="Sandor E."/>
            <person name="Sanguinetti M."/>
            <person name="Schuetze T."/>
            <person name="Sepcic K."/>
            <person name="Shelest E."/>
            <person name="Sherlock G."/>
            <person name="Sophianopoulou V."/>
            <person name="Squina F.M."/>
            <person name="Sun H."/>
            <person name="Susca A."/>
            <person name="Todd R.B."/>
            <person name="Tsang A."/>
            <person name="Unkles S.E."/>
            <person name="van de Wiele N."/>
            <person name="van Rossen-Uffink D."/>
            <person name="Oliveira J.V."/>
            <person name="Vesth T.C."/>
            <person name="Visser J."/>
            <person name="Yu J.-H."/>
            <person name="Zhou M."/>
            <person name="Andersen M.R."/>
            <person name="Archer D.B."/>
            <person name="Baker S.E."/>
            <person name="Benoit I."/>
            <person name="Brakhage A.A."/>
            <person name="Braus G.H."/>
            <person name="Fischer R."/>
            <person name="Frisvad J.C."/>
            <person name="Goldman G.H."/>
            <person name="Houbraken J."/>
            <person name="Oakley B."/>
            <person name="Pocsi I."/>
            <person name="Scazzocchio C."/>
            <person name="Seiboth B."/>
            <person name="vanKuyk P.A."/>
            <person name="Wortman J."/>
            <person name="Dyer P.S."/>
            <person name="Grigoriev I.V."/>
        </authorList>
    </citation>
    <scope>NUCLEOTIDE SEQUENCE [LARGE SCALE GENOMIC DNA]</scope>
    <source>
        <strain evidence="3">CBS 106.47</strain>
    </source>
</reference>
<evidence type="ECO:0000313" key="3">
    <source>
        <dbReference type="Proteomes" id="UP000184063"/>
    </source>
</evidence>
<sequence length="79" mass="9090">MNTSFTRTSISWGISLLLPHMVQSIHSRPCTEPESTARDRWPEWVVCLHGIARGWTVYMFHPSSLFCHLTLCLVSSWSL</sequence>
<feature type="chain" id="PRO_5012544596" description="Secreted protein" evidence="1">
    <location>
        <begin position="25"/>
        <end position="79"/>
    </location>
</feature>